<gene>
    <name evidence="1" type="ORF">THIOM_002659</name>
</gene>
<dbReference type="AlphaFoldDB" id="A0A176S0V2"/>
<reference evidence="1 2" key="1">
    <citation type="submission" date="2016-05" db="EMBL/GenBank/DDBJ databases">
        <title>Single-cell genome of chain-forming Candidatus Thiomargarita nelsonii and comparison to other large sulfur-oxidizing bacteria.</title>
        <authorList>
            <person name="Winkel M."/>
            <person name="Salman V."/>
            <person name="Woyke T."/>
            <person name="Schulz-Vogt H."/>
            <person name="Richter M."/>
            <person name="Flood B."/>
            <person name="Bailey J."/>
            <person name="Amann R."/>
            <person name="Mussmann M."/>
        </authorList>
    </citation>
    <scope>NUCLEOTIDE SEQUENCE [LARGE SCALE GENOMIC DNA]</scope>
    <source>
        <strain evidence="1 2">THI036</strain>
    </source>
</reference>
<proteinExistence type="predicted"/>
<name>A0A176S0V2_9GAMM</name>
<comment type="caution">
    <text evidence="1">The sequence shown here is derived from an EMBL/GenBank/DDBJ whole genome shotgun (WGS) entry which is preliminary data.</text>
</comment>
<organism evidence="1 2">
    <name type="scientific">Candidatus Thiomargarita nelsonii</name>
    <dbReference type="NCBI Taxonomy" id="1003181"/>
    <lineage>
        <taxon>Bacteria</taxon>
        <taxon>Pseudomonadati</taxon>
        <taxon>Pseudomonadota</taxon>
        <taxon>Gammaproteobacteria</taxon>
        <taxon>Thiotrichales</taxon>
        <taxon>Thiotrichaceae</taxon>
        <taxon>Thiomargarita</taxon>
    </lineage>
</organism>
<dbReference type="EMBL" id="LUTY01001540">
    <property type="protein sequence ID" value="OAD21569.1"/>
    <property type="molecule type" value="Genomic_DNA"/>
</dbReference>
<sequence length="195" mass="23208">MRPTHPHFTHKEELMTMIKQRNDRAAVIFLDIDGVIQPLNNSERFEHDLVKLKEKLAHQYNNDEYLEMDQYDLGAVYYDWDKEAVERLRKLCVDVPAEIVIISDWRGYSPLPRLKDYFRLHDLDQYLVGEIPQLPGKFRCEEVTEYLTNNSDIQNFVILDDANVSDFEENYPEHFVYCSHIFSDESYQKALRILS</sequence>
<evidence type="ECO:0000313" key="1">
    <source>
        <dbReference type="EMBL" id="OAD21569.1"/>
    </source>
</evidence>
<dbReference type="Pfam" id="PF18143">
    <property type="entry name" value="HAD_SAK_2"/>
    <property type="match status" value="1"/>
</dbReference>
<keyword evidence="2" id="KW-1185">Reference proteome</keyword>
<protein>
    <submittedName>
        <fullName evidence="1">Uncharacterized protein</fullName>
    </submittedName>
</protein>
<dbReference type="Proteomes" id="UP000076962">
    <property type="component" value="Unassembled WGS sequence"/>
</dbReference>
<accession>A0A176S0V2</accession>
<evidence type="ECO:0000313" key="2">
    <source>
        <dbReference type="Proteomes" id="UP000076962"/>
    </source>
</evidence>